<evidence type="ECO:0000313" key="2">
    <source>
        <dbReference type="EMBL" id="GET01024.1"/>
    </source>
</evidence>
<organism evidence="2 3">
    <name type="scientific">Rhizophagus clarus</name>
    <dbReference type="NCBI Taxonomy" id="94130"/>
    <lineage>
        <taxon>Eukaryota</taxon>
        <taxon>Fungi</taxon>
        <taxon>Fungi incertae sedis</taxon>
        <taxon>Mucoromycota</taxon>
        <taxon>Glomeromycotina</taxon>
        <taxon>Glomeromycetes</taxon>
        <taxon>Glomerales</taxon>
        <taxon>Glomeraceae</taxon>
        <taxon>Rhizophagus</taxon>
    </lineage>
</organism>
<dbReference type="OrthoDB" id="2442443at2759"/>
<evidence type="ECO:0000256" key="1">
    <source>
        <dbReference type="SAM" id="MobiDB-lite"/>
    </source>
</evidence>
<sequence>MKYDVRIPSRARLVRVSKPGRGEQIYSRVFNPNSEELKAANQLLFSANEKYQYNSNFKKAFSVTLCSTCHSRFQRKKTSDKLIKKEDKSTAKIKDSSIVKKEVNNNKSTNKVSTISATKMSDNCIDIESEQDASEISEAEEYSIDEVKLQIVIEKEGKKTSTSKAITIKPVEYINVVERINDAVRKMLNNKKLKPGDYKMSYKAINARGPSSTLEDKLDFNEFVEDYKRVTSANKKMSIIIVIDDPKRLKDSNESSASEEDKSRAIKEDDLTNEERTRTKTIADLCEKYKCELHKTSCFVQENHHLQLNPARLQLWACEIINKNATYDVPPTYPTFSAMLGALVDKNNNGVQNFTTTTLTPSAAPSNPIVI</sequence>
<accession>A0A8H3MDS3</accession>
<proteinExistence type="predicted"/>
<feature type="region of interest" description="Disordered" evidence="1">
    <location>
        <begin position="250"/>
        <end position="274"/>
    </location>
</feature>
<protein>
    <submittedName>
        <fullName evidence="2">Uncharacterized protein</fullName>
    </submittedName>
</protein>
<dbReference type="EMBL" id="BLAL01000297">
    <property type="protein sequence ID" value="GET01024.1"/>
    <property type="molecule type" value="Genomic_DNA"/>
</dbReference>
<reference evidence="2" key="1">
    <citation type="submission" date="2019-10" db="EMBL/GenBank/DDBJ databases">
        <title>Conservation and host-specific expression of non-tandemly repeated heterogenous ribosome RNA gene in arbuscular mycorrhizal fungi.</title>
        <authorList>
            <person name="Maeda T."/>
            <person name="Kobayashi Y."/>
            <person name="Nakagawa T."/>
            <person name="Ezawa T."/>
            <person name="Yamaguchi K."/>
            <person name="Bino T."/>
            <person name="Nishimoto Y."/>
            <person name="Shigenobu S."/>
            <person name="Kawaguchi M."/>
        </authorList>
    </citation>
    <scope>NUCLEOTIDE SEQUENCE</scope>
    <source>
        <strain evidence="2">HR1</strain>
    </source>
</reference>
<dbReference type="Proteomes" id="UP000615446">
    <property type="component" value="Unassembled WGS sequence"/>
</dbReference>
<comment type="caution">
    <text evidence="2">The sequence shown here is derived from an EMBL/GenBank/DDBJ whole genome shotgun (WGS) entry which is preliminary data.</text>
</comment>
<evidence type="ECO:0000313" key="3">
    <source>
        <dbReference type="Proteomes" id="UP000615446"/>
    </source>
</evidence>
<gene>
    <name evidence="2" type="ORF">RCL2_002745800</name>
</gene>
<name>A0A8H3MDS3_9GLOM</name>
<dbReference type="AlphaFoldDB" id="A0A8H3MDS3"/>